<dbReference type="Proteomes" id="UP001358614">
    <property type="component" value="Chromosome 1"/>
</dbReference>
<gene>
    <name evidence="3" type="ORF">V865_002829</name>
</gene>
<dbReference type="InterPro" id="IPR038955">
    <property type="entry name" value="PriA/CPL1_fungi"/>
</dbReference>
<keyword evidence="1" id="KW-0732">Signal</keyword>
<dbReference type="RefSeq" id="XP_066082725.1">
    <property type="nucleotide sequence ID" value="XM_066226628.1"/>
</dbReference>
<dbReference type="AlphaFoldDB" id="A0AAX4KG51"/>
<feature type="signal peptide" evidence="1">
    <location>
        <begin position="1"/>
        <end position="23"/>
    </location>
</feature>
<keyword evidence="4" id="KW-1185">Reference proteome</keyword>
<protein>
    <recommendedName>
        <fullName evidence="2">Protein CPL1-like domain-containing protein</fullName>
    </recommendedName>
</protein>
<dbReference type="PANTHER" id="PTHR35192">
    <property type="entry name" value="PROTEIN, PUTATIVE-RELATED"/>
    <property type="match status" value="1"/>
</dbReference>
<evidence type="ECO:0000259" key="2">
    <source>
        <dbReference type="Pfam" id="PF21671"/>
    </source>
</evidence>
<feature type="domain" description="Protein CPL1-like" evidence="2">
    <location>
        <begin position="231"/>
        <end position="289"/>
    </location>
</feature>
<organism evidence="3 4">
    <name type="scientific">Kwoniella europaea PYCC6329</name>
    <dbReference type="NCBI Taxonomy" id="1423913"/>
    <lineage>
        <taxon>Eukaryota</taxon>
        <taxon>Fungi</taxon>
        <taxon>Dikarya</taxon>
        <taxon>Basidiomycota</taxon>
        <taxon>Agaricomycotina</taxon>
        <taxon>Tremellomycetes</taxon>
        <taxon>Tremellales</taxon>
        <taxon>Cryptococcaceae</taxon>
        <taxon>Kwoniella</taxon>
    </lineage>
</organism>
<name>A0AAX4KG51_9TREE</name>
<dbReference type="GeneID" id="91101633"/>
<dbReference type="KEGG" id="ker:91101633"/>
<dbReference type="InterPro" id="IPR048661">
    <property type="entry name" value="CPL1-like"/>
</dbReference>
<sequence length="296" mass="31278">MFSSYLAPIGVVTFLTLSQRVLADALFTGCYKNDGTFFTTQADDPDTSLECSTYCGADGYTYSGWQQSSLTCYCSNGYPAGYYITTGTDAGCTDTTQLSVRVTKTSFQNLGCRNSVTYQNDGYSASTVFDVGTCLQSCSEGFIATFRGTGGSNTYTCHCSQGGLASVGDSVTCGAGTYFTFYHSADAQASGLSRRRARESKELQARRQRREVEYCPYGLTACNVGGYSNNYECLDLSTELESCGGCMHGQYGNSSATAGQDCTASGAALGASTCVNGKCVASACKKGLRLIDGTCQ</sequence>
<feature type="chain" id="PRO_5043847797" description="Protein CPL1-like domain-containing protein" evidence="1">
    <location>
        <begin position="24"/>
        <end position="296"/>
    </location>
</feature>
<dbReference type="EMBL" id="CP144089">
    <property type="protein sequence ID" value="WWD04758.1"/>
    <property type="molecule type" value="Genomic_DNA"/>
</dbReference>
<evidence type="ECO:0000256" key="1">
    <source>
        <dbReference type="SAM" id="SignalP"/>
    </source>
</evidence>
<accession>A0AAX4KG51</accession>
<evidence type="ECO:0000313" key="3">
    <source>
        <dbReference type="EMBL" id="WWD04758.1"/>
    </source>
</evidence>
<proteinExistence type="predicted"/>
<reference evidence="3 4" key="1">
    <citation type="submission" date="2024-01" db="EMBL/GenBank/DDBJ databases">
        <title>Comparative genomics of Cryptococcus and Kwoniella reveals pathogenesis evolution and contrasting modes of karyotype evolution via chromosome fusion or intercentromeric recombination.</title>
        <authorList>
            <person name="Coelho M.A."/>
            <person name="David-Palma M."/>
            <person name="Shea T."/>
            <person name="Bowers K."/>
            <person name="McGinley-Smith S."/>
            <person name="Mohammad A.W."/>
            <person name="Gnirke A."/>
            <person name="Yurkov A.M."/>
            <person name="Nowrousian M."/>
            <person name="Sun S."/>
            <person name="Cuomo C.A."/>
            <person name="Heitman J."/>
        </authorList>
    </citation>
    <scope>NUCLEOTIDE SEQUENCE [LARGE SCALE GENOMIC DNA]</scope>
    <source>
        <strain evidence="3 4">PYCC6329</strain>
    </source>
</reference>
<dbReference type="PANTHER" id="PTHR35192:SF2">
    <property type="entry name" value="APPLE DOMAIN-CONTAINING PROTEIN"/>
    <property type="match status" value="1"/>
</dbReference>
<evidence type="ECO:0000313" key="4">
    <source>
        <dbReference type="Proteomes" id="UP001358614"/>
    </source>
</evidence>
<dbReference type="Pfam" id="PF21671">
    <property type="entry name" value="CPL1-like"/>
    <property type="match status" value="1"/>
</dbReference>